<evidence type="ECO:0000313" key="1">
    <source>
        <dbReference type="EMBL" id="RDW64748.1"/>
    </source>
</evidence>
<dbReference type="Proteomes" id="UP000256645">
    <property type="component" value="Unassembled WGS sequence"/>
</dbReference>
<dbReference type="OrthoDB" id="6077919at2759"/>
<dbReference type="AlphaFoldDB" id="A0A3D8QSU8"/>
<name>A0A3D8QSU8_9HELO</name>
<organism evidence="1 2">
    <name type="scientific">Coleophoma cylindrospora</name>
    <dbReference type="NCBI Taxonomy" id="1849047"/>
    <lineage>
        <taxon>Eukaryota</taxon>
        <taxon>Fungi</taxon>
        <taxon>Dikarya</taxon>
        <taxon>Ascomycota</taxon>
        <taxon>Pezizomycotina</taxon>
        <taxon>Leotiomycetes</taxon>
        <taxon>Helotiales</taxon>
        <taxon>Dermateaceae</taxon>
        <taxon>Coleophoma</taxon>
    </lineage>
</organism>
<keyword evidence="2" id="KW-1185">Reference proteome</keyword>
<comment type="caution">
    <text evidence="1">The sequence shown here is derived from an EMBL/GenBank/DDBJ whole genome shotgun (WGS) entry which is preliminary data.</text>
</comment>
<gene>
    <name evidence="1" type="ORF">BP6252_10399</name>
</gene>
<dbReference type="STRING" id="1849047.A0A3D8QSU8"/>
<evidence type="ECO:0008006" key="3">
    <source>
        <dbReference type="Google" id="ProtNLM"/>
    </source>
</evidence>
<dbReference type="EMBL" id="PDLM01000012">
    <property type="protein sequence ID" value="RDW64748.1"/>
    <property type="molecule type" value="Genomic_DNA"/>
</dbReference>
<proteinExistence type="predicted"/>
<reference evidence="1 2" key="1">
    <citation type="journal article" date="2018" name="IMA Fungus">
        <title>IMA Genome-F 9: Draft genome sequence of Annulohypoxylon stygium, Aspergillus mulundensis, Berkeleyomyces basicola (syn. Thielaviopsis basicola), Ceratocystis smalleyi, two Cercospora beticola strains, Coleophoma cylindrospora, Fusarium fracticaudum, Phialophora cf. hyalina, and Morchella septimelata.</title>
        <authorList>
            <person name="Wingfield B.D."/>
            <person name="Bills G.F."/>
            <person name="Dong Y."/>
            <person name="Huang W."/>
            <person name="Nel W.J."/>
            <person name="Swalarsk-Parry B.S."/>
            <person name="Vaghefi N."/>
            <person name="Wilken P.M."/>
            <person name="An Z."/>
            <person name="de Beer Z.W."/>
            <person name="De Vos L."/>
            <person name="Chen L."/>
            <person name="Duong T.A."/>
            <person name="Gao Y."/>
            <person name="Hammerbacher A."/>
            <person name="Kikkert J.R."/>
            <person name="Li Y."/>
            <person name="Li H."/>
            <person name="Li K."/>
            <person name="Li Q."/>
            <person name="Liu X."/>
            <person name="Ma X."/>
            <person name="Naidoo K."/>
            <person name="Pethybridge S.J."/>
            <person name="Sun J."/>
            <person name="Steenkamp E.T."/>
            <person name="van der Nest M.A."/>
            <person name="van Wyk S."/>
            <person name="Wingfield M.J."/>
            <person name="Xiong C."/>
            <person name="Yue Q."/>
            <person name="Zhang X."/>
        </authorList>
    </citation>
    <scope>NUCLEOTIDE SEQUENCE [LARGE SCALE GENOMIC DNA]</scope>
    <source>
        <strain evidence="1 2">BP6252</strain>
    </source>
</reference>
<accession>A0A3D8QSU8</accession>
<protein>
    <recommendedName>
        <fullName evidence="3">C2H2-type domain-containing protein</fullName>
    </recommendedName>
</protein>
<sequence length="216" mass="23584">MVMDHDQNRLISAEIVEDSSVAPSLTQSPLQLQPNGLFDTFSSPLGENSPNLVDNGDESDEWFLIDRITSQSLIMADDDCQSEWSIVSSKPPSLDPSEWSLLGSFETMEVKTDLPTIPLRCDLCPLSRPCFSTAKALQAHTSSAAHAPKIFHCPLALLPESKSGTAGKKRFFSTLSALSQHIESGACHGSETFKLVFKFVEEQLNLFGLSGVKLLI</sequence>
<evidence type="ECO:0000313" key="2">
    <source>
        <dbReference type="Proteomes" id="UP000256645"/>
    </source>
</evidence>